<feature type="compositionally biased region" description="Acidic residues" evidence="1">
    <location>
        <begin position="37"/>
        <end position="46"/>
    </location>
</feature>
<dbReference type="EMBL" id="CAJOBJ010081909">
    <property type="protein sequence ID" value="CAF4504859.1"/>
    <property type="molecule type" value="Genomic_DNA"/>
</dbReference>
<name>A0A8S2V1J8_9BILA</name>
<dbReference type="Proteomes" id="UP000681720">
    <property type="component" value="Unassembled WGS sequence"/>
</dbReference>
<proteinExistence type="predicted"/>
<dbReference type="Proteomes" id="UP000681967">
    <property type="component" value="Unassembled WGS sequence"/>
</dbReference>
<evidence type="ECO:0000313" key="2">
    <source>
        <dbReference type="EMBL" id="CAF4374525.1"/>
    </source>
</evidence>
<organism evidence="2 4">
    <name type="scientific">Rotaria magnacalcarata</name>
    <dbReference type="NCBI Taxonomy" id="392030"/>
    <lineage>
        <taxon>Eukaryota</taxon>
        <taxon>Metazoa</taxon>
        <taxon>Spiralia</taxon>
        <taxon>Gnathifera</taxon>
        <taxon>Rotifera</taxon>
        <taxon>Eurotatoria</taxon>
        <taxon>Bdelloidea</taxon>
        <taxon>Philodinida</taxon>
        <taxon>Philodinidae</taxon>
        <taxon>Rotaria</taxon>
    </lineage>
</organism>
<gene>
    <name evidence="2" type="ORF">BYL167_LOCUS30469</name>
    <name evidence="3" type="ORF">GIL414_LOCUS34907</name>
</gene>
<sequence>NSSSGIHASSSLRSQKHSDKLSTTKTLKRQRDSSSSADDDDDEEEDNHLLIQSRSKKDSAPIVPDHNPRKQSE</sequence>
<feature type="compositionally biased region" description="Polar residues" evidence="1">
    <location>
        <begin position="1"/>
        <end position="13"/>
    </location>
</feature>
<evidence type="ECO:0000256" key="1">
    <source>
        <dbReference type="SAM" id="MobiDB-lite"/>
    </source>
</evidence>
<feature type="region of interest" description="Disordered" evidence="1">
    <location>
        <begin position="1"/>
        <end position="73"/>
    </location>
</feature>
<evidence type="ECO:0000313" key="4">
    <source>
        <dbReference type="Proteomes" id="UP000681967"/>
    </source>
</evidence>
<feature type="non-terminal residue" evidence="2">
    <location>
        <position position="73"/>
    </location>
</feature>
<reference evidence="2" key="1">
    <citation type="submission" date="2021-02" db="EMBL/GenBank/DDBJ databases">
        <authorList>
            <person name="Nowell W R."/>
        </authorList>
    </citation>
    <scope>NUCLEOTIDE SEQUENCE</scope>
</reference>
<accession>A0A8S2V1J8</accession>
<comment type="caution">
    <text evidence="2">The sequence shown here is derived from an EMBL/GenBank/DDBJ whole genome shotgun (WGS) entry which is preliminary data.</text>
</comment>
<dbReference type="AlphaFoldDB" id="A0A8S2V1J8"/>
<dbReference type="EMBL" id="CAJOBH010049997">
    <property type="protein sequence ID" value="CAF4374525.1"/>
    <property type="molecule type" value="Genomic_DNA"/>
</dbReference>
<evidence type="ECO:0000313" key="3">
    <source>
        <dbReference type="EMBL" id="CAF4504859.1"/>
    </source>
</evidence>
<feature type="non-terminal residue" evidence="2">
    <location>
        <position position="1"/>
    </location>
</feature>
<protein>
    <submittedName>
        <fullName evidence="2">Uncharacterized protein</fullName>
    </submittedName>
</protein>